<reference evidence="2 3" key="1">
    <citation type="submission" date="2013-11" db="EMBL/GenBank/DDBJ databases">
        <title>The Genome Sequence of Phytophthora parasitica CJ01A1.</title>
        <authorList>
            <consortium name="The Broad Institute Genomics Platform"/>
            <person name="Russ C."/>
            <person name="Tyler B."/>
            <person name="Panabieres F."/>
            <person name="Shan W."/>
            <person name="Tripathy S."/>
            <person name="Grunwald N."/>
            <person name="Machado M."/>
            <person name="Johnson C.S."/>
            <person name="Walker B."/>
            <person name="Young S.K."/>
            <person name="Zeng Q."/>
            <person name="Gargeya S."/>
            <person name="Fitzgerald M."/>
            <person name="Haas B."/>
            <person name="Abouelleil A."/>
            <person name="Allen A.W."/>
            <person name="Alvarado L."/>
            <person name="Arachchi H.M."/>
            <person name="Berlin A.M."/>
            <person name="Chapman S.B."/>
            <person name="Gainer-Dewar J."/>
            <person name="Goldberg J."/>
            <person name="Griggs A."/>
            <person name="Gujja S."/>
            <person name="Hansen M."/>
            <person name="Howarth C."/>
            <person name="Imamovic A."/>
            <person name="Ireland A."/>
            <person name="Larimer J."/>
            <person name="McCowan C."/>
            <person name="Murphy C."/>
            <person name="Pearson M."/>
            <person name="Poon T.W."/>
            <person name="Priest M."/>
            <person name="Roberts A."/>
            <person name="Saif S."/>
            <person name="Shea T."/>
            <person name="Sisk P."/>
            <person name="Sykes S."/>
            <person name="Wortman J."/>
            <person name="Nusbaum C."/>
            <person name="Birren B."/>
        </authorList>
    </citation>
    <scope>NUCLEOTIDE SEQUENCE [LARGE SCALE GENOMIC DNA]</scope>
    <source>
        <strain evidence="2 3">CJ01A1</strain>
    </source>
</reference>
<feature type="region of interest" description="Disordered" evidence="1">
    <location>
        <begin position="124"/>
        <end position="203"/>
    </location>
</feature>
<protein>
    <submittedName>
        <fullName evidence="2">Uncharacterized protein</fullName>
    </submittedName>
</protein>
<feature type="non-terminal residue" evidence="2">
    <location>
        <position position="1"/>
    </location>
</feature>
<dbReference type="OrthoDB" id="129320at2759"/>
<name>W2W8G5_PHYNI</name>
<feature type="compositionally biased region" description="Basic and acidic residues" evidence="1">
    <location>
        <begin position="134"/>
        <end position="166"/>
    </location>
</feature>
<evidence type="ECO:0000313" key="3">
    <source>
        <dbReference type="Proteomes" id="UP000018958"/>
    </source>
</evidence>
<dbReference type="EMBL" id="ANIX01003393">
    <property type="protein sequence ID" value="ETP06830.1"/>
    <property type="molecule type" value="Genomic_DNA"/>
</dbReference>
<feature type="compositionally biased region" description="Acidic residues" evidence="1">
    <location>
        <begin position="189"/>
        <end position="203"/>
    </location>
</feature>
<dbReference type="AlphaFoldDB" id="W2W8G5"/>
<gene>
    <name evidence="2" type="ORF">F441_16835</name>
</gene>
<accession>W2W8G5</accession>
<comment type="caution">
    <text evidence="2">The sequence shown here is derived from an EMBL/GenBank/DDBJ whole genome shotgun (WGS) entry which is preliminary data.</text>
</comment>
<proteinExistence type="predicted"/>
<sequence length="250" mass="27963">NVAGCKVYFPSEHTAKFVSDFRVAEKVIYRDRHEIDEETDDWSSLNFSTEEQDENCSVENVDTEMITVAELMATNETNRDESLELEEGDDDALEEYEASDMLQEGEDSVRENQGVAGGEQLRYGEKSGLQDAHPANKEARPSEDEQMTKEFYRSQAEETKAQRSDTEAADGEENKSVIGMCGSSVADKDPEDTEEYEPDSDEDVTVASNFAGNENCVDDHMVTCIESASVLDVDTKEVDDYDEATWMTTS</sequence>
<dbReference type="Proteomes" id="UP000018958">
    <property type="component" value="Unassembled WGS sequence"/>
</dbReference>
<organism evidence="2 3">
    <name type="scientific">Phytophthora nicotianae CJ01A1</name>
    <dbReference type="NCBI Taxonomy" id="1317063"/>
    <lineage>
        <taxon>Eukaryota</taxon>
        <taxon>Sar</taxon>
        <taxon>Stramenopiles</taxon>
        <taxon>Oomycota</taxon>
        <taxon>Peronosporomycetes</taxon>
        <taxon>Peronosporales</taxon>
        <taxon>Peronosporaceae</taxon>
        <taxon>Phytophthora</taxon>
    </lineage>
</organism>
<evidence type="ECO:0000256" key="1">
    <source>
        <dbReference type="SAM" id="MobiDB-lite"/>
    </source>
</evidence>
<evidence type="ECO:0000313" key="2">
    <source>
        <dbReference type="EMBL" id="ETP06830.1"/>
    </source>
</evidence>